<dbReference type="Pfam" id="PF08205">
    <property type="entry name" value="C2-set_2"/>
    <property type="match status" value="1"/>
</dbReference>
<dbReference type="InterPro" id="IPR051036">
    <property type="entry name" value="SIGLEC"/>
</dbReference>
<dbReference type="AlphaFoldDB" id="K7F2R1"/>
<dbReference type="Proteomes" id="UP000007267">
    <property type="component" value="Unassembled WGS sequence"/>
</dbReference>
<dbReference type="EMBL" id="AGCU01120266">
    <property type="status" value="NOT_ANNOTATED_CDS"/>
    <property type="molecule type" value="Genomic_DNA"/>
</dbReference>
<dbReference type="eggNOG" id="ENOG502S41V">
    <property type="taxonomic scope" value="Eukaryota"/>
</dbReference>
<feature type="domain" description="Ig-like" evidence="10">
    <location>
        <begin position="251"/>
        <end position="352"/>
    </location>
</feature>
<reference evidence="12" key="2">
    <citation type="journal article" date="2013" name="Nat. Genet.">
        <title>The draft genomes of soft-shell turtle and green sea turtle yield insights into the development and evolution of the turtle-specific body plan.</title>
        <authorList>
            <person name="Wang Z."/>
            <person name="Pascual-Anaya J."/>
            <person name="Zadissa A."/>
            <person name="Li W."/>
            <person name="Niimura Y."/>
            <person name="Huang Z."/>
            <person name="Li C."/>
            <person name="White S."/>
            <person name="Xiong Z."/>
            <person name="Fang D."/>
            <person name="Wang B."/>
            <person name="Ming Y."/>
            <person name="Chen Y."/>
            <person name="Zheng Y."/>
            <person name="Kuraku S."/>
            <person name="Pignatelli M."/>
            <person name="Herrero J."/>
            <person name="Beal K."/>
            <person name="Nozawa M."/>
            <person name="Li Q."/>
            <person name="Wang J."/>
            <person name="Zhang H."/>
            <person name="Yu L."/>
            <person name="Shigenobu S."/>
            <person name="Wang J."/>
            <person name="Liu J."/>
            <person name="Flicek P."/>
            <person name="Searle S."/>
            <person name="Wang J."/>
            <person name="Kuratani S."/>
            <person name="Yin Y."/>
            <person name="Aken B."/>
            <person name="Zhang G."/>
            <person name="Irie N."/>
        </authorList>
    </citation>
    <scope>NUCLEOTIDE SEQUENCE [LARGE SCALE GENOMIC DNA]</scope>
    <source>
        <strain evidence="12">Daiwa-1</strain>
    </source>
</reference>
<dbReference type="HOGENOM" id="CLU_786538_0_0_1"/>
<keyword evidence="7" id="KW-1015">Disulfide bond</keyword>
<dbReference type="GO" id="GO:0005886">
    <property type="term" value="C:plasma membrane"/>
    <property type="evidence" value="ECO:0007669"/>
    <property type="project" value="TreeGrafter"/>
</dbReference>
<keyword evidence="3" id="KW-0430">Lectin</keyword>
<evidence type="ECO:0000256" key="9">
    <source>
        <dbReference type="SAM" id="SignalP"/>
    </source>
</evidence>
<dbReference type="Pfam" id="PF07686">
    <property type="entry name" value="V-set"/>
    <property type="match status" value="2"/>
</dbReference>
<dbReference type="PANTHER" id="PTHR12035">
    <property type="entry name" value="SIALIC ACID BINDING IMMUNOGLOBULIN-LIKE LECTIN"/>
    <property type="match status" value="1"/>
</dbReference>
<feature type="signal peptide" evidence="9">
    <location>
        <begin position="1"/>
        <end position="17"/>
    </location>
</feature>
<dbReference type="InterPro" id="IPR013783">
    <property type="entry name" value="Ig-like_fold"/>
</dbReference>
<dbReference type="InterPro" id="IPR007110">
    <property type="entry name" value="Ig-like_dom"/>
</dbReference>
<keyword evidence="9" id="KW-0732">Signal</keyword>
<feature type="chain" id="PRO_5003903665" description="Ig-like domain-containing protein" evidence="9">
    <location>
        <begin position="18"/>
        <end position="355"/>
    </location>
</feature>
<accession>K7F2R1</accession>
<dbReference type="Gene3D" id="2.60.40.10">
    <property type="entry name" value="Immunoglobulins"/>
    <property type="match status" value="3"/>
</dbReference>
<evidence type="ECO:0000259" key="10">
    <source>
        <dbReference type="PROSITE" id="PS50835"/>
    </source>
</evidence>
<evidence type="ECO:0000256" key="4">
    <source>
        <dbReference type="ARBA" id="ARBA00022889"/>
    </source>
</evidence>
<reference evidence="11" key="4">
    <citation type="submission" date="2025-09" db="UniProtKB">
        <authorList>
            <consortium name="Ensembl"/>
        </authorList>
    </citation>
    <scope>IDENTIFICATION</scope>
</reference>
<dbReference type="EMBL" id="AGCU01120265">
    <property type="status" value="NOT_ANNOTATED_CDS"/>
    <property type="molecule type" value="Genomic_DNA"/>
</dbReference>
<reference evidence="12" key="1">
    <citation type="submission" date="2011-10" db="EMBL/GenBank/DDBJ databases">
        <authorList>
            <consortium name="Soft-shell Turtle Genome Consortium"/>
        </authorList>
    </citation>
    <scope>NUCLEOTIDE SEQUENCE [LARGE SCALE GENOMIC DNA]</scope>
    <source>
        <strain evidence="12">Daiwa-1</strain>
    </source>
</reference>
<dbReference type="GO" id="GO:0033691">
    <property type="term" value="F:sialic acid binding"/>
    <property type="evidence" value="ECO:0007669"/>
    <property type="project" value="TreeGrafter"/>
</dbReference>
<evidence type="ECO:0000256" key="8">
    <source>
        <dbReference type="ARBA" id="ARBA00038361"/>
    </source>
</evidence>
<dbReference type="GeneTree" id="ENSGT01150000286907"/>
<protein>
    <recommendedName>
        <fullName evidence="10">Ig-like domain-containing protein</fullName>
    </recommendedName>
</protein>
<dbReference type="SMART" id="SM00409">
    <property type="entry name" value="IG"/>
    <property type="match status" value="3"/>
</dbReference>
<dbReference type="PANTHER" id="PTHR12035:SF125">
    <property type="entry name" value="SIALIC ACID-BINDING IG-LIKE LECTIN 5"/>
    <property type="match status" value="1"/>
</dbReference>
<comment type="subcellular location">
    <subcellularLocation>
        <location evidence="1">Membrane</location>
        <topology evidence="1">Single-pass membrane protein</topology>
    </subcellularLocation>
</comment>
<evidence type="ECO:0000313" key="12">
    <source>
        <dbReference type="Proteomes" id="UP000007267"/>
    </source>
</evidence>
<evidence type="ECO:0000256" key="1">
    <source>
        <dbReference type="ARBA" id="ARBA00004167"/>
    </source>
</evidence>
<keyword evidence="2" id="KW-0812">Transmembrane</keyword>
<dbReference type="InterPro" id="IPR036179">
    <property type="entry name" value="Ig-like_dom_sf"/>
</dbReference>
<keyword evidence="12" id="KW-1185">Reference proteome</keyword>
<proteinExistence type="inferred from homology"/>
<evidence type="ECO:0000256" key="2">
    <source>
        <dbReference type="ARBA" id="ARBA00022692"/>
    </source>
</evidence>
<dbReference type="EMBL" id="AGCU01120267">
    <property type="status" value="NOT_ANNOTATED_CDS"/>
    <property type="molecule type" value="Genomic_DNA"/>
</dbReference>
<comment type="similarity">
    <text evidence="8">Belongs to the immunoglobulin superfamily. SIGLEC (sialic acid binding Ig-like lectin) family.</text>
</comment>
<reference evidence="11" key="3">
    <citation type="submission" date="2025-08" db="UniProtKB">
        <authorList>
            <consortium name="Ensembl"/>
        </authorList>
    </citation>
    <scope>IDENTIFICATION</scope>
</reference>
<dbReference type="GO" id="GO:0030246">
    <property type="term" value="F:carbohydrate binding"/>
    <property type="evidence" value="ECO:0007669"/>
    <property type="project" value="UniProtKB-KW"/>
</dbReference>
<evidence type="ECO:0000313" key="11">
    <source>
        <dbReference type="Ensembl" id="ENSPSIP00000002321.1"/>
    </source>
</evidence>
<evidence type="ECO:0000256" key="5">
    <source>
        <dbReference type="ARBA" id="ARBA00022989"/>
    </source>
</evidence>
<name>K7F2R1_PELSI</name>
<organism evidence="11 12">
    <name type="scientific">Pelodiscus sinensis</name>
    <name type="common">Chinese softshell turtle</name>
    <name type="synonym">Trionyx sinensis</name>
    <dbReference type="NCBI Taxonomy" id="13735"/>
    <lineage>
        <taxon>Eukaryota</taxon>
        <taxon>Metazoa</taxon>
        <taxon>Chordata</taxon>
        <taxon>Craniata</taxon>
        <taxon>Vertebrata</taxon>
        <taxon>Euteleostomi</taxon>
        <taxon>Archelosauria</taxon>
        <taxon>Testudinata</taxon>
        <taxon>Testudines</taxon>
        <taxon>Cryptodira</taxon>
        <taxon>Trionychia</taxon>
        <taxon>Trionychidae</taxon>
        <taxon>Pelodiscus</taxon>
    </lineage>
</organism>
<dbReference type="OMA" id="GEPRNDC"/>
<dbReference type="InterPro" id="IPR013106">
    <property type="entry name" value="Ig_V-set"/>
</dbReference>
<keyword evidence="6" id="KW-0472">Membrane</keyword>
<evidence type="ECO:0000256" key="6">
    <source>
        <dbReference type="ARBA" id="ARBA00023136"/>
    </source>
</evidence>
<dbReference type="Ensembl" id="ENSPSIT00000002328.1">
    <property type="protein sequence ID" value="ENSPSIP00000002321.1"/>
    <property type="gene ID" value="ENSPSIG00000002301.1"/>
</dbReference>
<dbReference type="PROSITE" id="PS50835">
    <property type="entry name" value="IG_LIKE"/>
    <property type="match status" value="2"/>
</dbReference>
<sequence length="355" mass="39755">LGILLALLCQGLVCSPAAQLSQEQVYRIHVAAHVTVQQGLCVLLPCHFTADFEFPRPVYKYWFLRGADWHSSVPVASTNPNRPLQEPRGRIHLAGEPRNDCSLRVSDREHYYFCLEKGESKYSYLEIQPLVNVTAQLSQGQVYRIQVAPHVTVQQGLCVLLPCNFTANFKSPGPVYKYWFLRDTNWHRSVPVVSTNPDRPPKEPRGRIRLAGEAEDDCSLSISDVRAEDRDRYYFRFEKGESKYSYLEIQPLVNVTELRDQPVLRVPEVLKPGQPVNVTCQAPGTCSGTPPQITWTGGFDSTAMDVSEPQGNGSVSYSSVLHFTPTLAHDGKELGCTVTYPAVGVSTRRALRLHV</sequence>
<dbReference type="GO" id="GO:0007155">
    <property type="term" value="P:cell adhesion"/>
    <property type="evidence" value="ECO:0007669"/>
    <property type="project" value="UniProtKB-KW"/>
</dbReference>
<evidence type="ECO:0000256" key="3">
    <source>
        <dbReference type="ARBA" id="ARBA00022734"/>
    </source>
</evidence>
<dbReference type="SUPFAM" id="SSF48726">
    <property type="entry name" value="Immunoglobulin"/>
    <property type="match status" value="3"/>
</dbReference>
<keyword evidence="5" id="KW-1133">Transmembrane helix</keyword>
<dbReference type="InterPro" id="IPR003599">
    <property type="entry name" value="Ig_sub"/>
</dbReference>
<keyword evidence="4" id="KW-0130">Cell adhesion</keyword>
<feature type="domain" description="Ig-like" evidence="10">
    <location>
        <begin position="16"/>
        <end position="114"/>
    </location>
</feature>
<dbReference type="InterPro" id="IPR013162">
    <property type="entry name" value="CD80_C2-set"/>
</dbReference>
<evidence type="ECO:0000256" key="7">
    <source>
        <dbReference type="ARBA" id="ARBA00023157"/>
    </source>
</evidence>